<dbReference type="Pfam" id="PF00593">
    <property type="entry name" value="TonB_dep_Rec_b-barrel"/>
    <property type="match status" value="1"/>
</dbReference>
<gene>
    <name evidence="19" type="primary">pupA_1</name>
    <name evidence="19" type="ORF">AVE30378_01382</name>
</gene>
<keyword evidence="13 14" id="KW-0998">Cell outer membrane</keyword>
<dbReference type="Gene3D" id="2.170.130.10">
    <property type="entry name" value="TonB-dependent receptor, plug domain"/>
    <property type="match status" value="1"/>
</dbReference>
<evidence type="ECO:0000313" key="19">
    <source>
        <dbReference type="EMBL" id="SSW65222.1"/>
    </source>
</evidence>
<comment type="similarity">
    <text evidence="2 14 16">Belongs to the TonB-dependent receptor family.</text>
</comment>
<dbReference type="GO" id="GO:0009279">
    <property type="term" value="C:cell outer membrane"/>
    <property type="evidence" value="ECO:0007669"/>
    <property type="project" value="UniProtKB-SubCell"/>
</dbReference>
<dbReference type="GO" id="GO:0038023">
    <property type="term" value="F:signaling receptor activity"/>
    <property type="evidence" value="ECO:0007669"/>
    <property type="project" value="InterPro"/>
</dbReference>
<dbReference type="NCBIfam" id="TIGR01783">
    <property type="entry name" value="TonB-siderophor"/>
    <property type="match status" value="1"/>
</dbReference>
<dbReference type="SMART" id="SM00965">
    <property type="entry name" value="STN"/>
    <property type="match status" value="1"/>
</dbReference>
<comment type="subcellular location">
    <subcellularLocation>
        <location evidence="1 14">Cell outer membrane</location>
        <topology evidence="1 14">Multi-pass membrane protein</topology>
    </subcellularLocation>
</comment>
<feature type="domain" description="Secretin/TonB short N-terminal" evidence="18">
    <location>
        <begin position="62"/>
        <end position="113"/>
    </location>
</feature>
<evidence type="ECO:0000256" key="13">
    <source>
        <dbReference type="ARBA" id="ARBA00023237"/>
    </source>
</evidence>
<evidence type="ECO:0000256" key="3">
    <source>
        <dbReference type="ARBA" id="ARBA00022448"/>
    </source>
</evidence>
<dbReference type="PANTHER" id="PTHR32552:SF74">
    <property type="entry name" value="HYDROXAMATE SIDEROPHORE RECEPTOR FHUE"/>
    <property type="match status" value="1"/>
</dbReference>
<dbReference type="InterPro" id="IPR036942">
    <property type="entry name" value="Beta-barrel_TonB_sf"/>
</dbReference>
<keyword evidence="3 14" id="KW-0813">Transport</keyword>
<evidence type="ECO:0000256" key="2">
    <source>
        <dbReference type="ARBA" id="ARBA00009810"/>
    </source>
</evidence>
<dbReference type="PROSITE" id="PS01156">
    <property type="entry name" value="TONB_DEPENDENT_REC_2"/>
    <property type="match status" value="1"/>
</dbReference>
<dbReference type="CDD" id="cd01347">
    <property type="entry name" value="ligand_gated_channel"/>
    <property type="match status" value="1"/>
</dbReference>
<keyword evidence="11 14" id="KW-0472">Membrane</keyword>
<evidence type="ECO:0000313" key="20">
    <source>
        <dbReference type="Proteomes" id="UP000289465"/>
    </source>
</evidence>
<evidence type="ECO:0000256" key="1">
    <source>
        <dbReference type="ARBA" id="ARBA00004571"/>
    </source>
</evidence>
<dbReference type="Gene3D" id="2.40.170.20">
    <property type="entry name" value="TonB-dependent receptor, beta-barrel domain"/>
    <property type="match status" value="1"/>
</dbReference>
<dbReference type="PANTHER" id="PTHR32552">
    <property type="entry name" value="FERRICHROME IRON RECEPTOR-RELATED"/>
    <property type="match status" value="1"/>
</dbReference>
<dbReference type="InterPro" id="IPR011662">
    <property type="entry name" value="Secretin/TonB_short_N"/>
</dbReference>
<dbReference type="InterPro" id="IPR010105">
    <property type="entry name" value="TonB_sidphr_rcpt"/>
</dbReference>
<keyword evidence="12 19" id="KW-0675">Receptor</keyword>
<dbReference type="Pfam" id="PF07715">
    <property type="entry name" value="Plug"/>
    <property type="match status" value="1"/>
</dbReference>
<dbReference type="RefSeq" id="WP_129240047.1">
    <property type="nucleotide sequence ID" value="NZ_UFQC01000006.1"/>
</dbReference>
<accession>A0A446CBJ5</accession>
<keyword evidence="6 14" id="KW-0812">Transmembrane</keyword>
<reference evidence="19 20" key="1">
    <citation type="submission" date="2018-07" db="EMBL/GenBank/DDBJ databases">
        <authorList>
            <person name="Peeters C."/>
        </authorList>
    </citation>
    <scope>NUCLEOTIDE SEQUENCE [LARGE SCALE GENOMIC DNA]</scope>
    <source>
        <strain evidence="19 20">LMG 30378</strain>
    </source>
</reference>
<keyword evidence="7 17" id="KW-0732">Signal</keyword>
<dbReference type="SUPFAM" id="SSF56935">
    <property type="entry name" value="Porins"/>
    <property type="match status" value="1"/>
</dbReference>
<evidence type="ECO:0000256" key="14">
    <source>
        <dbReference type="PROSITE-ProRule" id="PRU01360"/>
    </source>
</evidence>
<evidence type="ECO:0000256" key="6">
    <source>
        <dbReference type="ARBA" id="ARBA00022692"/>
    </source>
</evidence>
<keyword evidence="4 14" id="KW-1134">Transmembrane beta strand</keyword>
<dbReference type="EMBL" id="UFQC01000006">
    <property type="protein sequence ID" value="SSW65222.1"/>
    <property type="molecule type" value="Genomic_DNA"/>
</dbReference>
<evidence type="ECO:0000256" key="5">
    <source>
        <dbReference type="ARBA" id="ARBA00022496"/>
    </source>
</evidence>
<evidence type="ECO:0000256" key="11">
    <source>
        <dbReference type="ARBA" id="ARBA00023136"/>
    </source>
</evidence>
<evidence type="ECO:0000256" key="17">
    <source>
        <dbReference type="SAM" id="SignalP"/>
    </source>
</evidence>
<proteinExistence type="inferred from homology"/>
<protein>
    <submittedName>
        <fullName evidence="19">Ferric-pseudobactin 358 receptor</fullName>
    </submittedName>
</protein>
<dbReference type="OrthoDB" id="174652at2"/>
<keyword evidence="8" id="KW-0408">Iron</keyword>
<dbReference type="PROSITE" id="PS51257">
    <property type="entry name" value="PROKAR_LIPOPROTEIN"/>
    <property type="match status" value="1"/>
</dbReference>
<evidence type="ECO:0000256" key="15">
    <source>
        <dbReference type="PROSITE-ProRule" id="PRU10144"/>
    </source>
</evidence>
<dbReference type="Gene3D" id="3.55.50.30">
    <property type="match status" value="1"/>
</dbReference>
<name>A0A446CBJ5_9BURK</name>
<feature type="short sequence motif" description="TonB C-terminal box" evidence="15">
    <location>
        <begin position="799"/>
        <end position="816"/>
    </location>
</feature>
<sequence>MTFLLNRGAALVAGALGACALTQPAIAQDAAAVPAQRAAQSYDLPAAPLADTLSRISRHSGRTISASAELVSGKQAAPVRGALSAEAAARQALTGTGLELVVTPGGVLSVRPQPAAGAVTSLEPVLVTASNAIPPSEGTGSYTVPESSSATRMRLSLRETPQSVSVITRQQMDDQGITTVAGALEQTPGIAVSRANSEGYSFYSRGFQLQNFQFDGLPSLSSDGGNVRDNYSITSSVIYDRVEILKGATGLVNGAGYPSGVINLIRKRPTREFQGSITAGAGSWDQYRGELDLGGSLAENGRIRGRMVAAVNDANSFIDYTKTREDVLYGIVEADITARTTASFGIEYQKNKNHASSNIHLPAFYTDGTQASFPRSTNPADKWTWRTQETTRYFADVTHDFGNDWRLKLAAGHRGYLSRELIAGMGSSFIDVDTHGISHSLGQASLFDTDSRENSIDVQVSGMFSLLGRKHDLVFGYNAARTHSTSSRDDGLTDLRIPDAFNWDNNAFKPSVYTHVLDFDVEVSQKILYGATVLRPTDRFAVILGGRLTDYGWTQKSVFSSGSRASYDTDVDNKFIPYAGVTFDVDANHTVYASYTDVFKPQAFNFDASNRQLDPLTGKSYEIGGKGEYLDGKLNTSIAFFQLKQNNVAELDPSGATLPNGSVAYVAVPGVTTRGIELEISGELLPNWQLHAGYTYSRSRNRADERVSTTQPEQMFKLATTYRLPGDWHRLTVGGSMLWQSGTYFAQSVDGASRRFSQDGYGVLGLMAAYDFNKDLRLTVNLNNVLDKTYYAGMGNYNSVYYGAPRNVLAQLRYKF</sequence>
<dbReference type="Proteomes" id="UP000289465">
    <property type="component" value="Unassembled WGS sequence"/>
</dbReference>
<evidence type="ECO:0000256" key="7">
    <source>
        <dbReference type="ARBA" id="ARBA00022729"/>
    </source>
</evidence>
<dbReference type="InterPro" id="IPR010917">
    <property type="entry name" value="TonB_rcpt_CS"/>
</dbReference>
<dbReference type="FunFam" id="2.170.130.10:FF:000010">
    <property type="entry name" value="Ferripyoverdine receptor"/>
    <property type="match status" value="1"/>
</dbReference>
<dbReference type="InterPro" id="IPR039426">
    <property type="entry name" value="TonB-dep_rcpt-like"/>
</dbReference>
<evidence type="ECO:0000256" key="8">
    <source>
        <dbReference type="ARBA" id="ARBA00023004"/>
    </source>
</evidence>
<keyword evidence="9" id="KW-0406">Ion transport</keyword>
<keyword evidence="10 16" id="KW-0798">TonB box</keyword>
<dbReference type="PROSITE" id="PS52016">
    <property type="entry name" value="TONB_DEPENDENT_REC_3"/>
    <property type="match status" value="1"/>
</dbReference>
<evidence type="ECO:0000256" key="10">
    <source>
        <dbReference type="ARBA" id="ARBA00023077"/>
    </source>
</evidence>
<evidence type="ECO:0000256" key="4">
    <source>
        <dbReference type="ARBA" id="ARBA00022452"/>
    </source>
</evidence>
<organism evidence="19 20">
    <name type="scientific">Achromobacter veterisilvae</name>
    <dbReference type="NCBI Taxonomy" id="2069367"/>
    <lineage>
        <taxon>Bacteria</taxon>
        <taxon>Pseudomonadati</taxon>
        <taxon>Pseudomonadota</taxon>
        <taxon>Betaproteobacteria</taxon>
        <taxon>Burkholderiales</taxon>
        <taxon>Alcaligenaceae</taxon>
        <taxon>Achromobacter</taxon>
    </lineage>
</organism>
<evidence type="ECO:0000259" key="18">
    <source>
        <dbReference type="SMART" id="SM00965"/>
    </source>
</evidence>
<dbReference type="InterPro" id="IPR037066">
    <property type="entry name" value="Plug_dom_sf"/>
</dbReference>
<dbReference type="GO" id="GO:0015344">
    <property type="term" value="F:siderophore uptake transmembrane transporter activity"/>
    <property type="evidence" value="ECO:0007669"/>
    <property type="project" value="TreeGrafter"/>
</dbReference>
<evidence type="ECO:0000256" key="16">
    <source>
        <dbReference type="RuleBase" id="RU003357"/>
    </source>
</evidence>
<feature type="chain" id="PRO_5019188143" evidence="17">
    <location>
        <begin position="28"/>
        <end position="816"/>
    </location>
</feature>
<dbReference type="AlphaFoldDB" id="A0A446CBJ5"/>
<dbReference type="InterPro" id="IPR012910">
    <property type="entry name" value="Plug_dom"/>
</dbReference>
<evidence type="ECO:0000256" key="12">
    <source>
        <dbReference type="ARBA" id="ARBA00023170"/>
    </source>
</evidence>
<evidence type="ECO:0000256" key="9">
    <source>
        <dbReference type="ARBA" id="ARBA00023065"/>
    </source>
</evidence>
<keyword evidence="5" id="KW-0410">Iron transport</keyword>
<feature type="signal peptide" evidence="17">
    <location>
        <begin position="1"/>
        <end position="27"/>
    </location>
</feature>
<dbReference type="GO" id="GO:0015891">
    <property type="term" value="P:siderophore transport"/>
    <property type="evidence" value="ECO:0007669"/>
    <property type="project" value="InterPro"/>
</dbReference>
<dbReference type="InterPro" id="IPR000531">
    <property type="entry name" value="Beta-barrel_TonB"/>
</dbReference>